<comment type="similarity">
    <text evidence="1 3">Belongs to the UDP-glycosyltransferase family.</text>
</comment>
<keyword evidence="5" id="KW-0812">Transmembrane</keyword>
<dbReference type="Proteomes" id="UP000017836">
    <property type="component" value="Unassembled WGS sequence"/>
</dbReference>
<evidence type="ECO:0000256" key="2">
    <source>
        <dbReference type="ARBA" id="ARBA00022679"/>
    </source>
</evidence>
<dbReference type="OMA" id="MDESCEI"/>
<gene>
    <name evidence="6" type="ORF">AMTR_s00092p00017910</name>
</gene>
<evidence type="ECO:0000313" key="7">
    <source>
        <dbReference type="Proteomes" id="UP000017836"/>
    </source>
</evidence>
<keyword evidence="7" id="KW-1185">Reference proteome</keyword>
<sequence>MDNPDNRRHFLLFPWLAFGHILPFFHLAKRLADAKISVTFLAPASVLPRLPSLHLPHHLSLISFHPFSLPHVPDLPPEAATTSDLPPHLQSLLKSSLDLLQPLLHSILSKLPLNLVIQDFAPYWLPKIAAKFGVPTAYFSIFNAASVAYFMVPSRRVPETPPPSASDLSSPPFGFPSSSLYVQRYEAEQLLWIYTYPEPDISGIDRLLRTISNSNMVIVRSCYELEGKYFEYLEKEFQSHANRESSDRFYKNIGNLNFLPVGFLSPRLGDEAPRDNSTGIDGGSSVEKSWTECLDWLDKQPFKSVVYVAFGTEWTLTPSQTRAVALGLESSGARFLWIKRTPRYAPSEASDGLPEGFVDRVHRQGLVFKEWVPQSMILAHPSVGVFFSHSGTSSVIEGLATGKRLVLLPLVFDQGLIARLVANEWKAAIEIEGRSLEDGNFTSELINRAIVRVVMEAEDTETWINAKDLQARVFGNMELQDKYIKLFVDHVDTLVCCKKE</sequence>
<dbReference type="eggNOG" id="KOG1192">
    <property type="taxonomic scope" value="Eukaryota"/>
</dbReference>
<dbReference type="FunFam" id="3.40.50.2000:FF:000037">
    <property type="entry name" value="Glycosyltransferase"/>
    <property type="match status" value="1"/>
</dbReference>
<dbReference type="PROSITE" id="PS00375">
    <property type="entry name" value="UDPGT"/>
    <property type="match status" value="1"/>
</dbReference>
<evidence type="ECO:0000256" key="4">
    <source>
        <dbReference type="RuleBase" id="RU362057"/>
    </source>
</evidence>
<dbReference type="InterPro" id="IPR002213">
    <property type="entry name" value="UDP_glucos_trans"/>
</dbReference>
<protein>
    <recommendedName>
        <fullName evidence="4">Glycosyltransferase</fullName>
        <ecNumber evidence="4">2.4.1.-</ecNumber>
    </recommendedName>
</protein>
<accession>W1NU70</accession>
<keyword evidence="3" id="KW-0328">Glycosyltransferase</keyword>
<dbReference type="KEGG" id="atr:18427191"/>
<evidence type="ECO:0000256" key="1">
    <source>
        <dbReference type="ARBA" id="ARBA00009995"/>
    </source>
</evidence>
<keyword evidence="2 3" id="KW-0808">Transferase</keyword>
<dbReference type="CDD" id="cd03784">
    <property type="entry name" value="GT1_Gtf-like"/>
    <property type="match status" value="1"/>
</dbReference>
<dbReference type="Gene3D" id="3.40.50.2000">
    <property type="entry name" value="Glycogen Phosphorylase B"/>
    <property type="match status" value="2"/>
</dbReference>
<dbReference type="AlphaFoldDB" id="W1NU70"/>
<dbReference type="PANTHER" id="PTHR48049:SF80">
    <property type="entry name" value="GLYCOSYLTRANSFERASE"/>
    <property type="match status" value="1"/>
</dbReference>
<name>W1NU70_AMBTC</name>
<organism evidence="6 7">
    <name type="scientific">Amborella trichopoda</name>
    <dbReference type="NCBI Taxonomy" id="13333"/>
    <lineage>
        <taxon>Eukaryota</taxon>
        <taxon>Viridiplantae</taxon>
        <taxon>Streptophyta</taxon>
        <taxon>Embryophyta</taxon>
        <taxon>Tracheophyta</taxon>
        <taxon>Spermatophyta</taxon>
        <taxon>Magnoliopsida</taxon>
        <taxon>Amborellales</taxon>
        <taxon>Amborellaceae</taxon>
        <taxon>Amborella</taxon>
    </lineage>
</organism>
<evidence type="ECO:0000313" key="6">
    <source>
        <dbReference type="EMBL" id="ERM99147.1"/>
    </source>
</evidence>
<evidence type="ECO:0000256" key="5">
    <source>
        <dbReference type="SAM" id="Phobius"/>
    </source>
</evidence>
<feature type="transmembrane region" description="Helical" evidence="5">
    <location>
        <begin position="12"/>
        <end position="28"/>
    </location>
</feature>
<reference evidence="7" key="1">
    <citation type="journal article" date="2013" name="Science">
        <title>The Amborella genome and the evolution of flowering plants.</title>
        <authorList>
            <consortium name="Amborella Genome Project"/>
        </authorList>
    </citation>
    <scope>NUCLEOTIDE SEQUENCE [LARGE SCALE GENOMIC DNA]</scope>
</reference>
<dbReference type="Gramene" id="ERM99147">
    <property type="protein sequence ID" value="ERM99147"/>
    <property type="gene ID" value="AMTR_s00092p00017910"/>
</dbReference>
<dbReference type="EMBL" id="KI395040">
    <property type="protein sequence ID" value="ERM99147.1"/>
    <property type="molecule type" value="Genomic_DNA"/>
</dbReference>
<dbReference type="Pfam" id="PF00201">
    <property type="entry name" value="UDPGT"/>
    <property type="match status" value="1"/>
</dbReference>
<dbReference type="SUPFAM" id="SSF53756">
    <property type="entry name" value="UDP-Glycosyltransferase/glycogen phosphorylase"/>
    <property type="match status" value="1"/>
</dbReference>
<dbReference type="OrthoDB" id="5835829at2759"/>
<dbReference type="HOGENOM" id="CLU_001724_2_3_1"/>
<dbReference type="InterPro" id="IPR050481">
    <property type="entry name" value="UDP-glycosyltransf_plant"/>
</dbReference>
<dbReference type="GO" id="GO:0035251">
    <property type="term" value="F:UDP-glucosyltransferase activity"/>
    <property type="evidence" value="ECO:0000318"/>
    <property type="project" value="GO_Central"/>
</dbReference>
<dbReference type="InterPro" id="IPR035595">
    <property type="entry name" value="UDP_glycos_trans_CS"/>
</dbReference>
<keyword evidence="5" id="KW-0472">Membrane</keyword>
<evidence type="ECO:0000256" key="3">
    <source>
        <dbReference type="RuleBase" id="RU003718"/>
    </source>
</evidence>
<dbReference type="PANTHER" id="PTHR48049">
    <property type="entry name" value="GLYCOSYLTRANSFERASE"/>
    <property type="match status" value="1"/>
</dbReference>
<dbReference type="EC" id="2.4.1.-" evidence="4"/>
<proteinExistence type="inferred from homology"/>
<keyword evidence="5" id="KW-1133">Transmembrane helix</keyword>